<dbReference type="Proteomes" id="UP001190700">
    <property type="component" value="Unassembled WGS sequence"/>
</dbReference>
<dbReference type="EMBL" id="LGRX02003409">
    <property type="protein sequence ID" value="KAK3282258.1"/>
    <property type="molecule type" value="Genomic_DNA"/>
</dbReference>
<evidence type="ECO:0000313" key="2">
    <source>
        <dbReference type="Proteomes" id="UP001190700"/>
    </source>
</evidence>
<gene>
    <name evidence="1" type="ORF">CYMTET_9997</name>
</gene>
<evidence type="ECO:0000313" key="1">
    <source>
        <dbReference type="EMBL" id="KAK3282258.1"/>
    </source>
</evidence>
<accession>A0AAE0LEG3</accession>
<comment type="caution">
    <text evidence="1">The sequence shown here is derived from an EMBL/GenBank/DDBJ whole genome shotgun (WGS) entry which is preliminary data.</text>
</comment>
<reference evidence="1 2" key="1">
    <citation type="journal article" date="2015" name="Genome Biol. Evol.">
        <title>Comparative Genomics of a Bacterivorous Green Alga Reveals Evolutionary Causalities and Consequences of Phago-Mixotrophic Mode of Nutrition.</title>
        <authorList>
            <person name="Burns J.A."/>
            <person name="Paasch A."/>
            <person name="Narechania A."/>
            <person name="Kim E."/>
        </authorList>
    </citation>
    <scope>NUCLEOTIDE SEQUENCE [LARGE SCALE GENOMIC DNA]</scope>
    <source>
        <strain evidence="1 2">PLY_AMNH</strain>
    </source>
</reference>
<name>A0AAE0LEG3_9CHLO</name>
<dbReference type="AlphaFoldDB" id="A0AAE0LEG3"/>
<sequence>MFHIQGPRKTAPFLRRISLHSKTGLEKRSSFVLPGIHLGSFLLTWTSFSKVSQDDRLYNKTNCYIGVKQKVLVVPFMDDYKIYRTGLKRAQVAFLVYGGLSGAIATLEGKPW</sequence>
<proteinExistence type="predicted"/>
<protein>
    <submittedName>
        <fullName evidence="1">Uncharacterized protein</fullName>
    </submittedName>
</protein>
<organism evidence="1 2">
    <name type="scientific">Cymbomonas tetramitiformis</name>
    <dbReference type="NCBI Taxonomy" id="36881"/>
    <lineage>
        <taxon>Eukaryota</taxon>
        <taxon>Viridiplantae</taxon>
        <taxon>Chlorophyta</taxon>
        <taxon>Pyramimonadophyceae</taxon>
        <taxon>Pyramimonadales</taxon>
        <taxon>Pyramimonadaceae</taxon>
        <taxon>Cymbomonas</taxon>
    </lineage>
</organism>
<keyword evidence="2" id="KW-1185">Reference proteome</keyword>